<keyword evidence="6 9" id="KW-1133">Transmembrane helix</keyword>
<comment type="similarity">
    <text evidence="8 9">Belongs to the TRAP transporter small permease family.</text>
</comment>
<keyword evidence="5 9" id="KW-0812">Transmembrane</keyword>
<feature type="domain" description="Tripartite ATP-independent periplasmic transporters DctQ component" evidence="10">
    <location>
        <begin position="29"/>
        <end position="159"/>
    </location>
</feature>
<evidence type="ECO:0000256" key="4">
    <source>
        <dbReference type="ARBA" id="ARBA00022519"/>
    </source>
</evidence>
<reference evidence="11 12" key="1">
    <citation type="submission" date="2019-02" db="EMBL/GenBank/DDBJ databases">
        <title>Halieaceae_genomes.</title>
        <authorList>
            <person name="Li S.-H."/>
        </authorList>
    </citation>
    <scope>NUCLEOTIDE SEQUENCE [LARGE SCALE GENOMIC DNA]</scope>
    <source>
        <strain evidence="11 12">JH123</strain>
    </source>
</reference>
<dbReference type="InterPro" id="IPR055348">
    <property type="entry name" value="DctQ"/>
</dbReference>
<dbReference type="EMBL" id="CP036501">
    <property type="protein sequence ID" value="UZP73685.1"/>
    <property type="molecule type" value="Genomic_DNA"/>
</dbReference>
<dbReference type="PANTHER" id="PTHR35011">
    <property type="entry name" value="2,3-DIKETO-L-GULONATE TRAP TRANSPORTER SMALL PERMEASE PROTEIN YIAM"/>
    <property type="match status" value="1"/>
</dbReference>
<evidence type="ECO:0000256" key="7">
    <source>
        <dbReference type="ARBA" id="ARBA00023136"/>
    </source>
</evidence>
<evidence type="ECO:0000313" key="12">
    <source>
        <dbReference type="Proteomes" id="UP001317963"/>
    </source>
</evidence>
<evidence type="ECO:0000256" key="1">
    <source>
        <dbReference type="ARBA" id="ARBA00004429"/>
    </source>
</evidence>
<dbReference type="InterPro" id="IPR007387">
    <property type="entry name" value="TRAP_DctQ"/>
</dbReference>
<sequence>MNYWATFAQTINRTNQAIGKSVAFASIAMALVTTSVVILRYGFEQGAIAAQESVLYLHGALFMLGAAPTLLADKHVRVDVFYRNFSQRQQTWVNTVGHVLFTIPICLLIVFGSYGYVSESWSIMETSPEPGGIPAVFLLKTLIPAMGTLLFLQAVSAIIIGLIELSEVPAND</sequence>
<organism evidence="11 12">
    <name type="scientific">Candidatus Paraluminiphilus aquimaris</name>
    <dbReference type="NCBI Taxonomy" id="2518994"/>
    <lineage>
        <taxon>Bacteria</taxon>
        <taxon>Pseudomonadati</taxon>
        <taxon>Pseudomonadota</taxon>
        <taxon>Gammaproteobacteria</taxon>
        <taxon>Cellvibrionales</taxon>
        <taxon>Halieaceae</taxon>
        <taxon>Candidatus Paraluminiphilus</taxon>
    </lineage>
</organism>
<comment type="subcellular location">
    <subcellularLocation>
        <location evidence="1 9">Cell inner membrane</location>
        <topology evidence="1 9">Multi-pass membrane protein</topology>
    </subcellularLocation>
</comment>
<keyword evidence="12" id="KW-1185">Reference proteome</keyword>
<dbReference type="RefSeq" id="WP_279242481.1">
    <property type="nucleotide sequence ID" value="NZ_CP036501.1"/>
</dbReference>
<comment type="function">
    <text evidence="9">Part of the tripartite ATP-independent periplasmic (TRAP) transport system.</text>
</comment>
<feature type="transmembrane region" description="Helical" evidence="9">
    <location>
        <begin position="21"/>
        <end position="43"/>
    </location>
</feature>
<keyword evidence="7 9" id="KW-0472">Membrane</keyword>
<keyword evidence="4 9" id="KW-0997">Cell inner membrane</keyword>
<feature type="transmembrane region" description="Helical" evidence="9">
    <location>
        <begin position="137"/>
        <end position="163"/>
    </location>
</feature>
<feature type="transmembrane region" description="Helical" evidence="9">
    <location>
        <begin position="92"/>
        <end position="117"/>
    </location>
</feature>
<protein>
    <recommendedName>
        <fullName evidence="9">TRAP transporter small permease protein</fullName>
    </recommendedName>
</protein>
<feature type="transmembrane region" description="Helical" evidence="9">
    <location>
        <begin position="55"/>
        <end position="72"/>
    </location>
</feature>
<evidence type="ECO:0000313" key="11">
    <source>
        <dbReference type="EMBL" id="UZP73685.1"/>
    </source>
</evidence>
<dbReference type="Pfam" id="PF04290">
    <property type="entry name" value="DctQ"/>
    <property type="match status" value="1"/>
</dbReference>
<name>A0ABY6Q578_9GAMM</name>
<evidence type="ECO:0000256" key="6">
    <source>
        <dbReference type="ARBA" id="ARBA00022989"/>
    </source>
</evidence>
<proteinExistence type="inferred from homology"/>
<comment type="subunit">
    <text evidence="9">The complex comprises the extracytoplasmic solute receptor protein and the two transmembrane proteins.</text>
</comment>
<evidence type="ECO:0000256" key="2">
    <source>
        <dbReference type="ARBA" id="ARBA00022448"/>
    </source>
</evidence>
<evidence type="ECO:0000259" key="10">
    <source>
        <dbReference type="Pfam" id="PF04290"/>
    </source>
</evidence>
<dbReference type="PANTHER" id="PTHR35011:SF4">
    <property type="entry name" value="SLL1102 PROTEIN"/>
    <property type="match status" value="1"/>
</dbReference>
<evidence type="ECO:0000256" key="8">
    <source>
        <dbReference type="ARBA" id="ARBA00038436"/>
    </source>
</evidence>
<accession>A0ABY6Q578</accession>
<dbReference type="Proteomes" id="UP001317963">
    <property type="component" value="Chromosome"/>
</dbReference>
<evidence type="ECO:0000256" key="3">
    <source>
        <dbReference type="ARBA" id="ARBA00022475"/>
    </source>
</evidence>
<gene>
    <name evidence="11" type="ORF">E0F26_02565</name>
</gene>
<keyword evidence="3" id="KW-1003">Cell membrane</keyword>
<keyword evidence="2 9" id="KW-0813">Transport</keyword>
<evidence type="ECO:0000256" key="9">
    <source>
        <dbReference type="RuleBase" id="RU369079"/>
    </source>
</evidence>
<evidence type="ECO:0000256" key="5">
    <source>
        <dbReference type="ARBA" id="ARBA00022692"/>
    </source>
</evidence>